<gene>
    <name evidence="2" type="ORF">CGGC5_v006053</name>
</gene>
<evidence type="ECO:0000256" key="1">
    <source>
        <dbReference type="SAM" id="MobiDB-lite"/>
    </source>
</evidence>
<dbReference type="AlphaFoldDB" id="A0A7J6JEG6"/>
<name>A0A7J6JEG6_COLFN</name>
<comment type="caution">
    <text evidence="2">The sequence shown here is derived from an EMBL/GenBank/DDBJ whole genome shotgun (WGS) entry which is preliminary data.</text>
</comment>
<organism evidence="2 3">
    <name type="scientific">Colletotrichum fructicola (strain Nara gc5)</name>
    <name type="common">Anthracnose fungus</name>
    <name type="synonym">Colletotrichum gloeosporioides (strain Nara gc5)</name>
    <dbReference type="NCBI Taxonomy" id="1213859"/>
    <lineage>
        <taxon>Eukaryota</taxon>
        <taxon>Fungi</taxon>
        <taxon>Dikarya</taxon>
        <taxon>Ascomycota</taxon>
        <taxon>Pezizomycotina</taxon>
        <taxon>Sordariomycetes</taxon>
        <taxon>Hypocreomycetidae</taxon>
        <taxon>Glomerellales</taxon>
        <taxon>Glomerellaceae</taxon>
        <taxon>Colletotrichum</taxon>
        <taxon>Colletotrichum gloeosporioides species complex</taxon>
    </lineage>
</organism>
<reference evidence="2 3" key="2">
    <citation type="submission" date="2020-04" db="EMBL/GenBank/DDBJ databases">
        <title>Genome sequencing and assembly of multiple isolates from the Colletotrichum gloeosporioides species complex.</title>
        <authorList>
            <person name="Gan P."/>
            <person name="Shirasu K."/>
        </authorList>
    </citation>
    <scope>NUCLEOTIDE SEQUENCE [LARGE SCALE GENOMIC DNA]</scope>
    <source>
        <strain evidence="2 3">Nara gc5</strain>
    </source>
</reference>
<dbReference type="Proteomes" id="UP000011096">
    <property type="component" value="Unassembled WGS sequence"/>
</dbReference>
<dbReference type="InParanoid" id="A0A7J6JEG6"/>
<dbReference type="RefSeq" id="XP_031887283.1">
    <property type="nucleotide sequence ID" value="XM_032033627.1"/>
</dbReference>
<keyword evidence="3" id="KW-1185">Reference proteome</keyword>
<feature type="region of interest" description="Disordered" evidence="1">
    <location>
        <begin position="74"/>
        <end position="112"/>
    </location>
</feature>
<protein>
    <submittedName>
        <fullName evidence="2">Uncharacterized protein</fullName>
    </submittedName>
</protein>
<reference evidence="2 3" key="1">
    <citation type="submission" date="2012-08" db="EMBL/GenBank/DDBJ databases">
        <authorList>
            <person name="Gan P.H.P."/>
            <person name="Ikeda K."/>
            <person name="Irieda H."/>
            <person name="Narusaka M."/>
            <person name="O'Connell R.J."/>
            <person name="Narusaka Y."/>
            <person name="Takano Y."/>
            <person name="Kubo Y."/>
            <person name="Shirasu K."/>
        </authorList>
    </citation>
    <scope>NUCLEOTIDE SEQUENCE [LARGE SCALE GENOMIC DNA]</scope>
    <source>
        <strain evidence="2 3">Nara gc5</strain>
    </source>
</reference>
<dbReference type="OrthoDB" id="10273304at2759"/>
<evidence type="ECO:0000313" key="3">
    <source>
        <dbReference type="Proteomes" id="UP000011096"/>
    </source>
</evidence>
<dbReference type="GeneID" id="43617658"/>
<accession>A0A7J6JEG6</accession>
<evidence type="ECO:0000313" key="2">
    <source>
        <dbReference type="EMBL" id="KAF4487576.1"/>
    </source>
</evidence>
<proteinExistence type="predicted"/>
<dbReference type="EMBL" id="ANPB02000003">
    <property type="protein sequence ID" value="KAF4487576.1"/>
    <property type="molecule type" value="Genomic_DNA"/>
</dbReference>
<sequence>MVQACSHGAGVEETSKTVNVVYIRTGPWSAIDTAFLSSLSRTIELPRKKVFPNNISLSRVGSYSAVGKLQFHGFGPSPHLSDSTPSLDRIRDTPPPPSRENKKGSSPSVIVR</sequence>